<dbReference type="Gene3D" id="1.10.10.60">
    <property type="entry name" value="Homeodomain-like"/>
    <property type="match status" value="1"/>
</dbReference>
<dbReference type="InterPro" id="IPR003654">
    <property type="entry name" value="OAR_dom"/>
</dbReference>
<dbReference type="AlphaFoldDB" id="A0A2C9JFA1"/>
<evidence type="ECO:0000256" key="6">
    <source>
        <dbReference type="PROSITE-ProRule" id="PRU00108"/>
    </source>
</evidence>
<feature type="domain" description="OAR" evidence="10">
    <location>
        <begin position="518"/>
        <end position="531"/>
    </location>
</feature>
<feature type="compositionally biased region" description="Acidic residues" evidence="8">
    <location>
        <begin position="147"/>
        <end position="157"/>
    </location>
</feature>
<dbReference type="Pfam" id="PF00046">
    <property type="entry name" value="Homeodomain"/>
    <property type="match status" value="1"/>
</dbReference>
<evidence type="ECO:0000256" key="4">
    <source>
        <dbReference type="ARBA" id="ARBA00023155"/>
    </source>
</evidence>
<dbReference type="InterPro" id="IPR050649">
    <property type="entry name" value="Paired_Homeobox_TFs"/>
</dbReference>
<gene>
    <name evidence="11" type="primary">106055759</name>
</gene>
<evidence type="ECO:0000256" key="7">
    <source>
        <dbReference type="RuleBase" id="RU000682"/>
    </source>
</evidence>
<dbReference type="Proteomes" id="UP000076420">
    <property type="component" value="Unassembled WGS sequence"/>
</dbReference>
<dbReference type="PROSITE" id="PS50803">
    <property type="entry name" value="OAR"/>
    <property type="match status" value="1"/>
</dbReference>
<feature type="compositionally biased region" description="Basic and acidic residues" evidence="8">
    <location>
        <begin position="201"/>
        <end position="213"/>
    </location>
</feature>
<dbReference type="PANTHER" id="PTHR24329">
    <property type="entry name" value="HOMEOBOX PROTEIN ARISTALESS"/>
    <property type="match status" value="1"/>
</dbReference>
<dbReference type="VEuPathDB" id="VectorBase:BGLAX_049488"/>
<accession>A0A2C9JFA1</accession>
<keyword evidence="4 6" id="KW-0371">Homeobox</keyword>
<dbReference type="CDD" id="cd00086">
    <property type="entry name" value="homeodomain"/>
    <property type="match status" value="1"/>
</dbReference>
<dbReference type="GO" id="GO:0005634">
    <property type="term" value="C:nucleus"/>
    <property type="evidence" value="ECO:0007669"/>
    <property type="project" value="UniProtKB-SubCell"/>
</dbReference>
<evidence type="ECO:0000313" key="12">
    <source>
        <dbReference type="Proteomes" id="UP000076420"/>
    </source>
</evidence>
<feature type="region of interest" description="Disordered" evidence="8">
    <location>
        <begin position="108"/>
        <end position="169"/>
    </location>
</feature>
<dbReference type="GO" id="GO:0000977">
    <property type="term" value="F:RNA polymerase II transcription regulatory region sequence-specific DNA binding"/>
    <property type="evidence" value="ECO:0007669"/>
    <property type="project" value="TreeGrafter"/>
</dbReference>
<keyword evidence="3 6" id="KW-0238">DNA-binding</keyword>
<dbReference type="PANTHER" id="PTHR24329:SF337">
    <property type="entry name" value="ARISTALESS RELATED HOMEOBOX"/>
    <property type="match status" value="1"/>
</dbReference>
<feature type="DNA-binding region" description="Homeobox" evidence="6">
    <location>
        <begin position="272"/>
        <end position="331"/>
    </location>
</feature>
<evidence type="ECO:0008006" key="13">
    <source>
        <dbReference type="Google" id="ProtNLM"/>
    </source>
</evidence>
<reference evidence="11" key="1">
    <citation type="submission" date="2020-05" db="UniProtKB">
        <authorList>
            <consortium name="EnsemblMetazoa"/>
        </authorList>
    </citation>
    <scope>IDENTIFICATION</scope>
    <source>
        <strain evidence="11">BB02</strain>
    </source>
</reference>
<feature type="compositionally biased region" description="Polar residues" evidence="8">
    <location>
        <begin position="221"/>
        <end position="231"/>
    </location>
</feature>
<keyword evidence="2" id="KW-0217">Developmental protein</keyword>
<comment type="subcellular location">
    <subcellularLocation>
        <location evidence="1 6 7">Nucleus</location>
    </subcellularLocation>
</comment>
<dbReference type="GO" id="GO:0000981">
    <property type="term" value="F:DNA-binding transcription factor activity, RNA polymerase II-specific"/>
    <property type="evidence" value="ECO:0007669"/>
    <property type="project" value="InterPro"/>
</dbReference>
<organism evidence="11 12">
    <name type="scientific">Biomphalaria glabrata</name>
    <name type="common">Bloodfluke planorb</name>
    <name type="synonym">Freshwater snail</name>
    <dbReference type="NCBI Taxonomy" id="6526"/>
    <lineage>
        <taxon>Eukaryota</taxon>
        <taxon>Metazoa</taxon>
        <taxon>Spiralia</taxon>
        <taxon>Lophotrochozoa</taxon>
        <taxon>Mollusca</taxon>
        <taxon>Gastropoda</taxon>
        <taxon>Heterobranchia</taxon>
        <taxon>Euthyneura</taxon>
        <taxon>Panpulmonata</taxon>
        <taxon>Hygrophila</taxon>
        <taxon>Lymnaeoidea</taxon>
        <taxon>Planorbidae</taxon>
        <taxon>Biomphalaria</taxon>
    </lineage>
</organism>
<dbReference type="InterPro" id="IPR001356">
    <property type="entry name" value="HD"/>
</dbReference>
<proteinExistence type="predicted"/>
<keyword evidence="5 6" id="KW-0539">Nucleus</keyword>
<dbReference type="EnsemblMetazoa" id="BGLB001705-RB">
    <property type="protein sequence ID" value="BGLB001705-PB"/>
    <property type="gene ID" value="BGLB001705"/>
</dbReference>
<feature type="region of interest" description="Disordered" evidence="8">
    <location>
        <begin position="201"/>
        <end position="271"/>
    </location>
</feature>
<feature type="region of interest" description="Disordered" evidence="8">
    <location>
        <begin position="457"/>
        <end position="510"/>
    </location>
</feature>
<feature type="domain" description="Homeobox" evidence="9">
    <location>
        <begin position="270"/>
        <end position="330"/>
    </location>
</feature>
<evidence type="ECO:0000256" key="5">
    <source>
        <dbReference type="ARBA" id="ARBA00023242"/>
    </source>
</evidence>
<evidence type="ECO:0000256" key="8">
    <source>
        <dbReference type="SAM" id="MobiDB-lite"/>
    </source>
</evidence>
<evidence type="ECO:0000259" key="10">
    <source>
        <dbReference type="PROSITE" id="PS50803"/>
    </source>
</evidence>
<dbReference type="VEuPathDB" id="VectorBase:BGLB001705"/>
<evidence type="ECO:0000256" key="1">
    <source>
        <dbReference type="ARBA" id="ARBA00004123"/>
    </source>
</evidence>
<dbReference type="FunFam" id="1.10.10.60:FF:000102">
    <property type="entry name" value="Aristaless related homeobox"/>
    <property type="match status" value="1"/>
</dbReference>
<sequence>MDLSVRKRTGYDIESLLGDVTPRFIAQDDVSAGYRTASDSQIAGTFQSSRVAILRPEVGNTSPGGQSQQELFVARPPPATNSPGALTSVIRKDIIKIGSGLEDNLCNGGYNGNKFQSSPRGMKSVGYSPEEQCSDRRDLPMDHLVEDENEETGEDDNNNNYSREDDAPRSGDVIAKCRVTSVADHALSPYSDRTFFSEGERYSAVRPRGDAKEGPYGIKSEQANDAGSDYNSGDEIKGRASCEVDEGENGCDDDDEASERDKELEEMGKRKQRRYRTTFTSYQLEELERAFQKTHYPDVFTREELAMRIDLTEARVQVWFQNRRAKWRKKEKVGGQSNPFNPYPPGLGMMTRGILGPPPGPHLHHPHHPYQGSYSDLLLKTYENTLMSRYGVPPQMSPFGNAGFYSPAAAFSSLGMTPQGGLAAIRALNPMSLSLPPPGSFQHLLASMTSTALKARQTADVTSFSPPTTPVLSKTTTPSPPSNETDPANRKQTSPDLGHEEELNRGLLLPVKGDVRNSSIASLRLKAREHQLRLGADNTTRIVY</sequence>
<dbReference type="RefSeq" id="XP_013067646.2">
    <property type="nucleotide sequence ID" value="XM_013212192.2"/>
</dbReference>
<dbReference type="Pfam" id="PF03826">
    <property type="entry name" value="OAR"/>
    <property type="match status" value="1"/>
</dbReference>
<dbReference type="InterPro" id="IPR017970">
    <property type="entry name" value="Homeobox_CS"/>
</dbReference>
<feature type="compositionally biased region" description="Acidic residues" evidence="8">
    <location>
        <begin position="243"/>
        <end position="258"/>
    </location>
</feature>
<protein>
    <recommendedName>
        <fullName evidence="13">Homeobox domain-containing protein</fullName>
    </recommendedName>
</protein>
<evidence type="ECO:0000259" key="9">
    <source>
        <dbReference type="PROSITE" id="PS50071"/>
    </source>
</evidence>
<feature type="compositionally biased region" description="Basic and acidic residues" evidence="8">
    <location>
        <begin position="259"/>
        <end position="269"/>
    </location>
</feature>
<feature type="compositionally biased region" description="Polar residues" evidence="8">
    <location>
        <begin position="459"/>
        <end position="495"/>
    </location>
</feature>
<dbReference type="PROSITE" id="PS50071">
    <property type="entry name" value="HOMEOBOX_2"/>
    <property type="match status" value="1"/>
</dbReference>
<dbReference type="PROSITE" id="PS00027">
    <property type="entry name" value="HOMEOBOX_1"/>
    <property type="match status" value="1"/>
</dbReference>
<dbReference type="InterPro" id="IPR009057">
    <property type="entry name" value="Homeodomain-like_sf"/>
</dbReference>
<evidence type="ECO:0000313" key="11">
    <source>
        <dbReference type="EnsemblMetazoa" id="BGLB001705-PB"/>
    </source>
</evidence>
<dbReference type="SUPFAM" id="SSF46689">
    <property type="entry name" value="Homeodomain-like"/>
    <property type="match status" value="1"/>
</dbReference>
<dbReference type="SMART" id="SM00389">
    <property type="entry name" value="HOX"/>
    <property type="match status" value="1"/>
</dbReference>
<name>A0A2C9JFA1_BIOGL</name>
<evidence type="ECO:0000256" key="3">
    <source>
        <dbReference type="ARBA" id="ARBA00023125"/>
    </source>
</evidence>
<dbReference type="OrthoDB" id="6159439at2759"/>
<dbReference type="STRING" id="6526.A0A2C9JFA1"/>
<dbReference type="KEGG" id="bgt:106055759"/>
<evidence type="ECO:0000256" key="2">
    <source>
        <dbReference type="ARBA" id="ARBA00022473"/>
    </source>
</evidence>
<feature type="compositionally biased region" description="Basic and acidic residues" evidence="8">
    <location>
        <begin position="133"/>
        <end position="146"/>
    </location>
</feature>